<dbReference type="PRINTS" id="PR00035">
    <property type="entry name" value="HTHGNTR"/>
</dbReference>
<dbReference type="PANTHER" id="PTHR44846:SF1">
    <property type="entry name" value="MANNOSYL-D-GLYCERATE TRANSPORT_METABOLISM SYSTEM REPRESSOR MNGR-RELATED"/>
    <property type="match status" value="1"/>
</dbReference>
<dbReference type="GO" id="GO:0045892">
    <property type="term" value="P:negative regulation of DNA-templated transcription"/>
    <property type="evidence" value="ECO:0007669"/>
    <property type="project" value="TreeGrafter"/>
</dbReference>
<accession>A0A136A5C7</accession>
<protein>
    <recommendedName>
        <fullName evidence="4">HTH gntR-type domain-containing protein</fullName>
    </recommendedName>
</protein>
<dbReference type="InterPro" id="IPR011663">
    <property type="entry name" value="UTRA"/>
</dbReference>
<keyword evidence="6" id="KW-1185">Reference proteome</keyword>
<dbReference type="GO" id="GO:0003700">
    <property type="term" value="F:DNA-binding transcription factor activity"/>
    <property type="evidence" value="ECO:0007669"/>
    <property type="project" value="InterPro"/>
</dbReference>
<proteinExistence type="predicted"/>
<dbReference type="GO" id="GO:0003677">
    <property type="term" value="F:DNA binding"/>
    <property type="evidence" value="ECO:0007669"/>
    <property type="project" value="UniProtKB-KW"/>
</dbReference>
<dbReference type="SMART" id="SM00866">
    <property type="entry name" value="UTRA"/>
    <property type="match status" value="1"/>
</dbReference>
<feature type="domain" description="HTH gntR-type" evidence="4">
    <location>
        <begin position="22"/>
        <end position="90"/>
    </location>
</feature>
<dbReference type="PANTHER" id="PTHR44846">
    <property type="entry name" value="MANNOSYL-D-GLYCERATE TRANSPORT/METABOLISM SYSTEM REPRESSOR MNGR-RELATED"/>
    <property type="match status" value="1"/>
</dbReference>
<dbReference type="RefSeq" id="WP_068374946.1">
    <property type="nucleotide sequence ID" value="NZ_LSNE01000003.1"/>
</dbReference>
<dbReference type="Gene3D" id="1.10.10.10">
    <property type="entry name" value="Winged helix-like DNA-binding domain superfamily/Winged helix DNA-binding domain"/>
    <property type="match status" value="1"/>
</dbReference>
<dbReference type="Proteomes" id="UP000070299">
    <property type="component" value="Unassembled WGS sequence"/>
</dbReference>
<keyword evidence="3" id="KW-0804">Transcription</keyword>
<dbReference type="Pfam" id="PF07702">
    <property type="entry name" value="UTRA"/>
    <property type="match status" value="1"/>
</dbReference>
<dbReference type="Gene3D" id="3.40.1410.10">
    <property type="entry name" value="Chorismate lyase-like"/>
    <property type="match status" value="1"/>
</dbReference>
<keyword evidence="1" id="KW-0805">Transcription regulation</keyword>
<gene>
    <name evidence="5" type="ORF">AX660_10840</name>
</gene>
<dbReference type="PROSITE" id="PS50949">
    <property type="entry name" value="HTH_GNTR"/>
    <property type="match status" value="1"/>
</dbReference>
<dbReference type="CDD" id="cd07377">
    <property type="entry name" value="WHTH_GntR"/>
    <property type="match status" value="1"/>
</dbReference>
<dbReference type="SUPFAM" id="SSF46785">
    <property type="entry name" value="Winged helix' DNA-binding domain"/>
    <property type="match status" value="1"/>
</dbReference>
<dbReference type="InterPro" id="IPR036390">
    <property type="entry name" value="WH_DNA-bd_sf"/>
</dbReference>
<comment type="caution">
    <text evidence="5">The sequence shown here is derived from an EMBL/GenBank/DDBJ whole genome shotgun (WGS) entry which is preliminary data.</text>
</comment>
<dbReference type="EMBL" id="LSNE01000003">
    <property type="protein sequence ID" value="KXI30452.1"/>
    <property type="molecule type" value="Genomic_DNA"/>
</dbReference>
<evidence type="ECO:0000313" key="6">
    <source>
        <dbReference type="Proteomes" id="UP000070299"/>
    </source>
</evidence>
<evidence type="ECO:0000313" key="5">
    <source>
        <dbReference type="EMBL" id="KXI30452.1"/>
    </source>
</evidence>
<evidence type="ECO:0000256" key="2">
    <source>
        <dbReference type="ARBA" id="ARBA00023125"/>
    </source>
</evidence>
<dbReference type="InterPro" id="IPR028978">
    <property type="entry name" value="Chorismate_lyase_/UTRA_dom_sf"/>
</dbReference>
<keyword evidence="2" id="KW-0238">DNA-binding</keyword>
<reference evidence="6" key="1">
    <citation type="submission" date="2016-02" db="EMBL/GenBank/DDBJ databases">
        <authorList>
            <person name="Schultz-Johansen M."/>
            <person name="Glaring M.A."/>
            <person name="Bech P.K."/>
            <person name="Stougaard P."/>
        </authorList>
    </citation>
    <scope>NUCLEOTIDE SEQUENCE [LARGE SCALE GENOMIC DNA]</scope>
    <source>
        <strain evidence="6">S66</strain>
    </source>
</reference>
<dbReference type="Pfam" id="PF00392">
    <property type="entry name" value="GntR"/>
    <property type="match status" value="1"/>
</dbReference>
<evidence type="ECO:0000256" key="1">
    <source>
        <dbReference type="ARBA" id="ARBA00023015"/>
    </source>
</evidence>
<dbReference type="OrthoDB" id="5450856at2"/>
<sequence>MTFEELLKDPRLKHALKSDVPTPLYHQVYLFLKEKIHLGEIPFGDKMPTEHQLSDVFGVSRITAKRAMDELAEEGYISRRRGKGSHVTYKHRAEQLAAPISGLLENLAVMGRETQVQSLMFRSAIPPLDIQERFGIDGNTELIQSQRIRLSDGVPFGYYGSWTRDIGGLYCEENLLKMSRMEIFRKSGIEIELGKVKQSVTATLSNVDTAMHLSIPTGKPLLVLDRSMYDKNGELFDHMYAVYRPDQYQFEMEFSMK</sequence>
<dbReference type="InterPro" id="IPR000524">
    <property type="entry name" value="Tscrpt_reg_HTH_GntR"/>
</dbReference>
<dbReference type="AlphaFoldDB" id="A0A136A5C7"/>
<evidence type="ECO:0000259" key="4">
    <source>
        <dbReference type="PROSITE" id="PS50949"/>
    </source>
</evidence>
<dbReference type="SUPFAM" id="SSF64288">
    <property type="entry name" value="Chorismate lyase-like"/>
    <property type="match status" value="1"/>
</dbReference>
<dbReference type="SMART" id="SM00345">
    <property type="entry name" value="HTH_GNTR"/>
    <property type="match status" value="1"/>
</dbReference>
<dbReference type="InterPro" id="IPR050679">
    <property type="entry name" value="Bact_HTH_transcr_reg"/>
</dbReference>
<evidence type="ECO:0000256" key="3">
    <source>
        <dbReference type="ARBA" id="ARBA00023163"/>
    </source>
</evidence>
<dbReference type="STRING" id="1799789.AX660_10840"/>
<name>A0A136A5C7_9ALTE</name>
<organism evidence="5 6">
    <name type="scientific">Paraglaciecola hydrolytica</name>
    <dbReference type="NCBI Taxonomy" id="1799789"/>
    <lineage>
        <taxon>Bacteria</taxon>
        <taxon>Pseudomonadati</taxon>
        <taxon>Pseudomonadota</taxon>
        <taxon>Gammaproteobacteria</taxon>
        <taxon>Alteromonadales</taxon>
        <taxon>Alteromonadaceae</taxon>
        <taxon>Paraglaciecola</taxon>
    </lineage>
</organism>
<dbReference type="InterPro" id="IPR036388">
    <property type="entry name" value="WH-like_DNA-bd_sf"/>
</dbReference>